<dbReference type="GO" id="GO:0000009">
    <property type="term" value="F:alpha-1,6-mannosyltransferase activity"/>
    <property type="evidence" value="ECO:0007669"/>
    <property type="project" value="InterPro"/>
</dbReference>
<keyword evidence="8 12" id="KW-0812">Transmembrane</keyword>
<dbReference type="PANTHER" id="PTHR12468">
    <property type="entry name" value="GPI MANNOSYLTRANSFERASE 2"/>
    <property type="match status" value="1"/>
</dbReference>
<dbReference type="InterPro" id="IPR007315">
    <property type="entry name" value="PIG-V/Gpi18"/>
</dbReference>
<dbReference type="EC" id="2.4.1.-" evidence="12"/>
<keyword evidence="9 12" id="KW-0256">Endoplasmic reticulum</keyword>
<feature type="transmembrane region" description="Helical" evidence="12">
    <location>
        <begin position="321"/>
        <end position="341"/>
    </location>
</feature>
<dbReference type="Pfam" id="PF04188">
    <property type="entry name" value="Mannosyl_trans2"/>
    <property type="match status" value="1"/>
</dbReference>
<keyword evidence="14" id="KW-1185">Reference proteome</keyword>
<evidence type="ECO:0000313" key="13">
    <source>
        <dbReference type="EMBL" id="USP81453.1"/>
    </source>
</evidence>
<evidence type="ECO:0000256" key="9">
    <source>
        <dbReference type="ARBA" id="ARBA00022824"/>
    </source>
</evidence>
<keyword evidence="10 12" id="KW-1133">Transmembrane helix</keyword>
<dbReference type="GO" id="GO:0006506">
    <property type="term" value="P:GPI anchor biosynthetic process"/>
    <property type="evidence" value="ECO:0007669"/>
    <property type="project" value="UniProtKB-KW"/>
</dbReference>
<evidence type="ECO:0000256" key="7">
    <source>
        <dbReference type="ARBA" id="ARBA00022679"/>
    </source>
</evidence>
<evidence type="ECO:0000256" key="4">
    <source>
        <dbReference type="ARBA" id="ARBA00013795"/>
    </source>
</evidence>
<comment type="similarity">
    <text evidence="3 12">Belongs to the PIGV family.</text>
</comment>
<comment type="pathway">
    <text evidence="2 12">Glycolipid biosynthesis; glycosylphosphatidylinositol-anchor biosynthesis.</text>
</comment>
<feature type="transmembrane region" description="Helical" evidence="12">
    <location>
        <begin position="439"/>
        <end position="459"/>
    </location>
</feature>
<comment type="function">
    <text evidence="12">Mannosyltransferase involved in glycosylphosphatidylinositol-anchor biosynthesis.</text>
</comment>
<evidence type="ECO:0000256" key="2">
    <source>
        <dbReference type="ARBA" id="ARBA00004687"/>
    </source>
</evidence>
<feature type="transmembrane region" description="Helical" evidence="12">
    <location>
        <begin position="229"/>
        <end position="248"/>
    </location>
</feature>
<evidence type="ECO:0000256" key="6">
    <source>
        <dbReference type="ARBA" id="ARBA00022676"/>
    </source>
</evidence>
<evidence type="ECO:0000256" key="3">
    <source>
        <dbReference type="ARBA" id="ARBA00008698"/>
    </source>
</evidence>
<dbReference type="EMBL" id="CP089280">
    <property type="protein sequence ID" value="USP81453.1"/>
    <property type="molecule type" value="Genomic_DNA"/>
</dbReference>
<dbReference type="PANTHER" id="PTHR12468:SF2">
    <property type="entry name" value="GPI MANNOSYLTRANSFERASE 2"/>
    <property type="match status" value="1"/>
</dbReference>
<dbReference type="Proteomes" id="UP001056012">
    <property type="component" value="Chromosome 7"/>
</dbReference>
<gene>
    <name evidence="13" type="ORF">yc1106_08727</name>
</gene>
<organism evidence="13 14">
    <name type="scientific">Curvularia clavata</name>
    <dbReference type="NCBI Taxonomy" id="95742"/>
    <lineage>
        <taxon>Eukaryota</taxon>
        <taxon>Fungi</taxon>
        <taxon>Dikarya</taxon>
        <taxon>Ascomycota</taxon>
        <taxon>Pezizomycotina</taxon>
        <taxon>Dothideomycetes</taxon>
        <taxon>Pleosporomycetidae</taxon>
        <taxon>Pleosporales</taxon>
        <taxon>Pleosporineae</taxon>
        <taxon>Pleosporaceae</taxon>
        <taxon>Curvularia</taxon>
    </lineage>
</organism>
<proteinExistence type="inferred from homology"/>
<name>A0A9Q8ZJW6_CURCL</name>
<keyword evidence="5 12" id="KW-0337">GPI-anchor biosynthesis</keyword>
<evidence type="ECO:0000313" key="14">
    <source>
        <dbReference type="Proteomes" id="UP001056012"/>
    </source>
</evidence>
<dbReference type="AlphaFoldDB" id="A0A9Q8ZJW6"/>
<protein>
    <recommendedName>
        <fullName evidence="4 12">GPI mannosyltransferase 2</fullName>
        <ecNumber evidence="12">2.4.1.-</ecNumber>
    </recommendedName>
</protein>
<dbReference type="VEuPathDB" id="FungiDB:yc1106_08727"/>
<evidence type="ECO:0000256" key="5">
    <source>
        <dbReference type="ARBA" id="ARBA00022502"/>
    </source>
</evidence>
<sequence length="462" mass="51661">MKNGFDLLGQGQINRLVYVFLLWKVLLLALAAFCPGPGYDTSGLILLDASVQRYRHFEVSTRFERFLLNLVRWDALYFVKAAERGLIHEQAWAFSGVYSRLLGLVGQLMSGSATPPFHYYVLAGILVSNTCHLLSVLVLYRLLTLVLEPQRGKTVSFIAAVLHVLTPASLFMCAPYAEAMFSFLNFTGMLLYAQSKTMARTRTFSFQEDAQKLGAGLFFAAATLMRSNGLFSGTILLYDVAGYLLNLTSTQRSVHDIRKIFIACVSGSMIALAFVGPQYFAFLEFCNRESVAGTRPWCEKSLPSIYSWVQSHYWNVGLFRYWTLSNLPLFVLAAPTVWLLFTSSVTHLRSCVRNLLQENIDPGVGKSTTARDASSAICKLPELALPQLLLAALAVTSFHVQIVNRIASGYPLWYLMIATWITDSAHENFTKNRPPKTQWFVRGIIVYGLVQGMLFANFLPPA</sequence>
<evidence type="ECO:0000256" key="8">
    <source>
        <dbReference type="ARBA" id="ARBA00022692"/>
    </source>
</evidence>
<keyword evidence="11 12" id="KW-0472">Membrane</keyword>
<evidence type="ECO:0000256" key="12">
    <source>
        <dbReference type="RuleBase" id="RU363112"/>
    </source>
</evidence>
<reference evidence="13" key="1">
    <citation type="submission" date="2021-12" db="EMBL/GenBank/DDBJ databases">
        <title>Curvularia clavata genome.</title>
        <authorList>
            <person name="Cao Y."/>
        </authorList>
    </citation>
    <scope>NUCLEOTIDE SEQUENCE</scope>
    <source>
        <strain evidence="13">Yc1106</strain>
    </source>
</reference>
<comment type="subcellular location">
    <subcellularLocation>
        <location evidence="1 12">Endoplasmic reticulum membrane</location>
        <topology evidence="1 12">Multi-pass membrane protein</topology>
    </subcellularLocation>
</comment>
<dbReference type="GO" id="GO:0005789">
    <property type="term" value="C:endoplasmic reticulum membrane"/>
    <property type="evidence" value="ECO:0007669"/>
    <property type="project" value="UniProtKB-SubCell"/>
</dbReference>
<feature type="transmembrane region" description="Helical" evidence="12">
    <location>
        <begin position="260"/>
        <end position="280"/>
    </location>
</feature>
<evidence type="ECO:0000256" key="10">
    <source>
        <dbReference type="ARBA" id="ARBA00022989"/>
    </source>
</evidence>
<keyword evidence="7 12" id="KW-0808">Transferase</keyword>
<accession>A0A9Q8ZJW6</accession>
<evidence type="ECO:0000256" key="1">
    <source>
        <dbReference type="ARBA" id="ARBA00004477"/>
    </source>
</evidence>
<evidence type="ECO:0000256" key="11">
    <source>
        <dbReference type="ARBA" id="ARBA00023136"/>
    </source>
</evidence>
<keyword evidence="6 12" id="KW-0328">Glycosyltransferase</keyword>
<feature type="transmembrane region" description="Helical" evidence="12">
    <location>
        <begin position="155"/>
        <end position="177"/>
    </location>
</feature>
<dbReference type="GO" id="GO:0031501">
    <property type="term" value="C:mannosyltransferase complex"/>
    <property type="evidence" value="ECO:0007669"/>
    <property type="project" value="TreeGrafter"/>
</dbReference>
<dbReference type="OrthoDB" id="10252502at2759"/>
<comment type="caution">
    <text evidence="12">Lacks conserved residue(s) required for the propagation of feature annotation.</text>
</comment>
<feature type="transmembrane region" description="Helical" evidence="12">
    <location>
        <begin position="16"/>
        <end position="38"/>
    </location>
</feature>
<feature type="transmembrane region" description="Helical" evidence="12">
    <location>
        <begin position="117"/>
        <end position="143"/>
    </location>
</feature>
<dbReference type="GO" id="GO:0004376">
    <property type="term" value="F:GPI mannosyltransferase activity"/>
    <property type="evidence" value="ECO:0007669"/>
    <property type="project" value="InterPro"/>
</dbReference>